<accession>A0A0R1Q5N2</accession>
<feature type="compositionally biased region" description="Low complexity" evidence="7">
    <location>
        <begin position="160"/>
        <end position="195"/>
    </location>
</feature>
<name>A0A0R1Q5N2_9LACO</name>
<dbReference type="AlphaFoldDB" id="A0A0R1Q5N2"/>
<dbReference type="PANTHER" id="PTHR47053">
    <property type="entry name" value="MUREIN DD-ENDOPEPTIDASE MEPH-RELATED"/>
    <property type="match status" value="1"/>
</dbReference>
<keyword evidence="5" id="KW-0378">Hydrolase</keyword>
<keyword evidence="4" id="KW-0677">Repeat</keyword>
<feature type="compositionally biased region" description="Low complexity" evidence="7">
    <location>
        <begin position="250"/>
        <end position="288"/>
    </location>
</feature>
<dbReference type="Pfam" id="PF01476">
    <property type="entry name" value="LysM"/>
    <property type="match status" value="3"/>
</dbReference>
<dbReference type="STRING" id="1423812.FD20_GL000384"/>
<evidence type="ECO:0000256" key="6">
    <source>
        <dbReference type="ARBA" id="ARBA00022807"/>
    </source>
</evidence>
<evidence type="ECO:0008006" key="13">
    <source>
        <dbReference type="Google" id="ProtNLM"/>
    </source>
</evidence>
<comment type="caution">
    <text evidence="11">The sequence shown here is derived from an EMBL/GenBank/DDBJ whole genome shotgun (WGS) entry which is preliminary data.</text>
</comment>
<dbReference type="InterPro" id="IPR018392">
    <property type="entry name" value="LysM"/>
</dbReference>
<dbReference type="SUPFAM" id="SSF54001">
    <property type="entry name" value="Cysteine proteinases"/>
    <property type="match status" value="1"/>
</dbReference>
<evidence type="ECO:0000256" key="5">
    <source>
        <dbReference type="ARBA" id="ARBA00022801"/>
    </source>
</evidence>
<dbReference type="PANTHER" id="PTHR47053:SF1">
    <property type="entry name" value="MUREIN DD-ENDOPEPTIDASE MEPH-RELATED"/>
    <property type="match status" value="1"/>
</dbReference>
<dbReference type="SMART" id="SM00257">
    <property type="entry name" value="LysM"/>
    <property type="match status" value="3"/>
</dbReference>
<evidence type="ECO:0000256" key="4">
    <source>
        <dbReference type="ARBA" id="ARBA00022737"/>
    </source>
</evidence>
<dbReference type="Gene3D" id="3.90.1720.10">
    <property type="entry name" value="endopeptidase domain like (from Nostoc punctiforme)"/>
    <property type="match status" value="1"/>
</dbReference>
<evidence type="ECO:0000256" key="7">
    <source>
        <dbReference type="SAM" id="MobiDB-lite"/>
    </source>
</evidence>
<reference evidence="11 12" key="1">
    <citation type="journal article" date="2015" name="Genome Announc.">
        <title>Expanding the biotechnology potential of lactobacilli through comparative genomics of 213 strains and associated genera.</title>
        <authorList>
            <person name="Sun Z."/>
            <person name="Harris H.M."/>
            <person name="McCann A."/>
            <person name="Guo C."/>
            <person name="Argimon S."/>
            <person name="Zhang W."/>
            <person name="Yang X."/>
            <person name="Jeffery I.B."/>
            <person name="Cooney J.C."/>
            <person name="Kagawa T.F."/>
            <person name="Liu W."/>
            <person name="Song Y."/>
            <person name="Salvetti E."/>
            <person name="Wrobel A."/>
            <person name="Rasinkangas P."/>
            <person name="Parkhill J."/>
            <person name="Rea M.C."/>
            <person name="O'Sullivan O."/>
            <person name="Ritari J."/>
            <person name="Douillard F.P."/>
            <person name="Paul Ross R."/>
            <person name="Yang R."/>
            <person name="Briner A.E."/>
            <person name="Felis G.E."/>
            <person name="de Vos W.M."/>
            <person name="Barrangou R."/>
            <person name="Klaenhammer T.R."/>
            <person name="Caufield P.W."/>
            <person name="Cui Y."/>
            <person name="Zhang H."/>
            <person name="O'Toole P.W."/>
        </authorList>
    </citation>
    <scope>NUCLEOTIDE SEQUENCE [LARGE SCALE GENOMIC DNA]</scope>
    <source>
        <strain evidence="11 12">DSM 19971</strain>
    </source>
</reference>
<dbReference type="GO" id="GO:0006508">
    <property type="term" value="P:proteolysis"/>
    <property type="evidence" value="ECO:0007669"/>
    <property type="project" value="UniProtKB-KW"/>
</dbReference>
<dbReference type="EMBL" id="AZEG01000011">
    <property type="protein sequence ID" value="KRL37506.1"/>
    <property type="molecule type" value="Genomic_DNA"/>
</dbReference>
<organism evidence="11 12">
    <name type="scientific">Liquorilactobacillus uvarum DSM 19971</name>
    <dbReference type="NCBI Taxonomy" id="1423812"/>
    <lineage>
        <taxon>Bacteria</taxon>
        <taxon>Bacillati</taxon>
        <taxon>Bacillota</taxon>
        <taxon>Bacilli</taxon>
        <taxon>Lactobacillales</taxon>
        <taxon>Lactobacillaceae</taxon>
        <taxon>Liquorilactobacillus</taxon>
    </lineage>
</organism>
<feature type="region of interest" description="Disordered" evidence="7">
    <location>
        <begin position="308"/>
        <end position="348"/>
    </location>
</feature>
<proteinExistence type="inferred from homology"/>
<dbReference type="InterPro" id="IPR036779">
    <property type="entry name" value="LysM_dom_sf"/>
</dbReference>
<evidence type="ECO:0000259" key="10">
    <source>
        <dbReference type="PROSITE" id="PS51935"/>
    </source>
</evidence>
<dbReference type="PATRIC" id="fig|1423812.3.peg.396"/>
<dbReference type="PROSITE" id="PS51782">
    <property type="entry name" value="LYSM"/>
    <property type="match status" value="3"/>
</dbReference>
<dbReference type="Proteomes" id="UP000051155">
    <property type="component" value="Unassembled WGS sequence"/>
</dbReference>
<dbReference type="Gene3D" id="3.10.350.10">
    <property type="entry name" value="LysM domain"/>
    <property type="match status" value="3"/>
</dbReference>
<comment type="similarity">
    <text evidence="1">Belongs to the peptidase C40 family.</text>
</comment>
<evidence type="ECO:0000256" key="8">
    <source>
        <dbReference type="SAM" id="SignalP"/>
    </source>
</evidence>
<keyword evidence="2" id="KW-0645">Protease</keyword>
<feature type="region of interest" description="Disordered" evidence="7">
    <location>
        <begin position="244"/>
        <end position="288"/>
    </location>
</feature>
<dbReference type="PROSITE" id="PS51935">
    <property type="entry name" value="NLPC_P60"/>
    <property type="match status" value="1"/>
</dbReference>
<dbReference type="SUPFAM" id="SSF54106">
    <property type="entry name" value="LysM domain"/>
    <property type="match status" value="3"/>
</dbReference>
<keyword evidence="3 8" id="KW-0732">Signal</keyword>
<keyword evidence="6" id="KW-0788">Thiol protease</keyword>
<evidence type="ECO:0000313" key="12">
    <source>
        <dbReference type="Proteomes" id="UP000051155"/>
    </source>
</evidence>
<dbReference type="Pfam" id="PF00877">
    <property type="entry name" value="NLPC_P60"/>
    <property type="match status" value="1"/>
</dbReference>
<feature type="domain" description="NlpC/P60" evidence="10">
    <location>
        <begin position="376"/>
        <end position="496"/>
    </location>
</feature>
<feature type="signal peptide" evidence="8">
    <location>
        <begin position="1"/>
        <end position="39"/>
    </location>
</feature>
<feature type="region of interest" description="Disordered" evidence="7">
    <location>
        <begin position="158"/>
        <end position="195"/>
    </location>
</feature>
<feature type="domain" description="LysM" evidence="9">
    <location>
        <begin position="43"/>
        <end position="88"/>
    </location>
</feature>
<evidence type="ECO:0000256" key="2">
    <source>
        <dbReference type="ARBA" id="ARBA00022670"/>
    </source>
</evidence>
<dbReference type="InterPro" id="IPR038765">
    <property type="entry name" value="Papain-like_cys_pep_sf"/>
</dbReference>
<feature type="domain" description="LysM" evidence="9">
    <location>
        <begin position="110"/>
        <end position="155"/>
    </location>
</feature>
<feature type="chain" id="PRO_5038727889" description="Cell wall-associated hydrolase" evidence="8">
    <location>
        <begin position="40"/>
        <end position="496"/>
    </location>
</feature>
<feature type="domain" description="LysM" evidence="9">
    <location>
        <begin position="204"/>
        <end position="252"/>
    </location>
</feature>
<evidence type="ECO:0000259" key="9">
    <source>
        <dbReference type="PROSITE" id="PS51782"/>
    </source>
</evidence>
<evidence type="ECO:0000313" key="11">
    <source>
        <dbReference type="EMBL" id="KRL37506.1"/>
    </source>
</evidence>
<dbReference type="InterPro" id="IPR051202">
    <property type="entry name" value="Peptidase_C40"/>
</dbReference>
<dbReference type="GO" id="GO:0008234">
    <property type="term" value="F:cysteine-type peptidase activity"/>
    <property type="evidence" value="ECO:0007669"/>
    <property type="project" value="UniProtKB-KW"/>
</dbReference>
<dbReference type="InterPro" id="IPR000064">
    <property type="entry name" value="NLP_P60_dom"/>
</dbReference>
<sequence>MKIITRKSRSELNLKRTTKTLLASTVGAAGLFLASTTNASASTTVKVNQNDTVWALSQKYGVSIKSIETLNHIDQNNHLILVNQSLSIPNKEANTKTASSSNTQSTSSTSVVKVTSGDSLWKIAKSYNITVEQLRTLNDLSSDETLILPGQELKVTGTPKATTTTKAADTTSNTASTATSQNTQSSTAASTQQTTQVTVSANHVTYTVKAGDSLYTVAQAYGVSVDSLRASNNLGSTLTIGQTLTINDPTKTPAAQTSSSASSAASSSETASSAATTQATQQSSSSVAQSSSSASSAASSSETASSVATTQATQQSSSSAAQTSSSTAQQTTTTQAAPTSNNNAASYSSQSTTASSAATTTNTASSAATTQSTAVKTVASGSISSIATQIASMGIPYVNGGTTLSGFDCSGFTQYVYAKAGISIPRTSQAQSAIGTYESVSNAQVGDLLFWGGRGSAYHVGIYLGGSSYAAAPEEGENVSVKSFTYYQPSFAVHVN</sequence>
<keyword evidence="12" id="KW-1185">Reference proteome</keyword>
<protein>
    <recommendedName>
        <fullName evidence="13">Cell wall-associated hydrolase</fullName>
    </recommendedName>
</protein>
<gene>
    <name evidence="11" type="ORF">FD20_GL000384</name>
</gene>
<dbReference type="CDD" id="cd00118">
    <property type="entry name" value="LysM"/>
    <property type="match status" value="3"/>
</dbReference>
<evidence type="ECO:0000256" key="3">
    <source>
        <dbReference type="ARBA" id="ARBA00022729"/>
    </source>
</evidence>
<evidence type="ECO:0000256" key="1">
    <source>
        <dbReference type="ARBA" id="ARBA00007074"/>
    </source>
</evidence>